<keyword evidence="1" id="KW-0472">Membrane</keyword>
<evidence type="ECO:0000313" key="2">
    <source>
        <dbReference type="EMBL" id="CAA6803308.1"/>
    </source>
</evidence>
<organism evidence="2">
    <name type="scientific">uncultured Sulfurovum sp</name>
    <dbReference type="NCBI Taxonomy" id="269237"/>
    <lineage>
        <taxon>Bacteria</taxon>
        <taxon>Pseudomonadati</taxon>
        <taxon>Campylobacterota</taxon>
        <taxon>Epsilonproteobacteria</taxon>
        <taxon>Campylobacterales</taxon>
        <taxon>Sulfurovaceae</taxon>
        <taxon>Sulfurovum</taxon>
        <taxon>environmental samples</taxon>
    </lineage>
</organism>
<sequence length="192" mass="21718">MTRNIIIALLIIIAILLLAYYYKASSLNLDSKGVTLKVKNKTFSFEATRVKTIPISFSNVNIMQSKLSDGTYFEVASVEALYEFNQNTNDVIKILFEATKVDKVFSIKGVSAMRITLKNSQVVNLFIDDNDMKELKFVYGISHEVFSSTVKQIMGKEVEELPIGGMFELTVPITKWNIKHNDYDGIITSMDH</sequence>
<proteinExistence type="predicted"/>
<dbReference type="AlphaFoldDB" id="A0A6S6SKM1"/>
<gene>
    <name evidence="2" type="ORF">HELGO_WM3484</name>
</gene>
<accession>A0A6S6SKM1</accession>
<feature type="transmembrane region" description="Helical" evidence="1">
    <location>
        <begin position="6"/>
        <end position="22"/>
    </location>
</feature>
<protein>
    <submittedName>
        <fullName evidence="2">Uncharacterized protein</fullName>
    </submittedName>
</protein>
<reference evidence="2" key="1">
    <citation type="submission" date="2020-01" db="EMBL/GenBank/DDBJ databases">
        <authorList>
            <person name="Meier V. D."/>
            <person name="Meier V D."/>
        </authorList>
    </citation>
    <scope>NUCLEOTIDE SEQUENCE</scope>
    <source>
        <strain evidence="2">HLG_WM_MAG_06</strain>
    </source>
</reference>
<evidence type="ECO:0000256" key="1">
    <source>
        <dbReference type="SAM" id="Phobius"/>
    </source>
</evidence>
<name>A0A6S6SKM1_9BACT</name>
<keyword evidence="1" id="KW-1133">Transmembrane helix</keyword>
<keyword evidence="1" id="KW-0812">Transmembrane</keyword>
<dbReference type="EMBL" id="CACVAP010000039">
    <property type="protein sequence ID" value="CAA6803308.1"/>
    <property type="molecule type" value="Genomic_DNA"/>
</dbReference>